<dbReference type="OrthoDB" id="3806873at2"/>
<feature type="region of interest" description="Disordered" evidence="1">
    <location>
        <begin position="50"/>
        <end position="71"/>
    </location>
</feature>
<feature type="domain" description="Aminoglycoside phosphotransferase" evidence="2">
    <location>
        <begin position="93"/>
        <end position="334"/>
    </location>
</feature>
<dbReference type="RefSeq" id="WP_144748229.1">
    <property type="nucleotide sequence ID" value="NZ_VMNW02000021.1"/>
</dbReference>
<dbReference type="GO" id="GO:0016740">
    <property type="term" value="F:transferase activity"/>
    <property type="evidence" value="ECO:0007669"/>
    <property type="project" value="UniProtKB-KW"/>
</dbReference>
<dbReference type="InterPro" id="IPR011009">
    <property type="entry name" value="Kinase-like_dom_sf"/>
</dbReference>
<dbReference type="PANTHER" id="PTHR21310">
    <property type="entry name" value="AMINOGLYCOSIDE PHOSPHOTRANSFERASE-RELATED-RELATED"/>
    <property type="match status" value="1"/>
</dbReference>
<dbReference type="SUPFAM" id="SSF56112">
    <property type="entry name" value="Protein kinase-like (PK-like)"/>
    <property type="match status" value="1"/>
</dbReference>
<comment type="caution">
    <text evidence="3">The sequence shown here is derived from an EMBL/GenBank/DDBJ whole genome shotgun (WGS) entry which is preliminary data.</text>
</comment>
<dbReference type="Proteomes" id="UP000319769">
    <property type="component" value="Unassembled WGS sequence"/>
</dbReference>
<dbReference type="CDD" id="cd05154">
    <property type="entry name" value="ACAD10_11_N-like"/>
    <property type="match status" value="1"/>
</dbReference>
<organism evidence="3 4">
    <name type="scientific">Amycolatopsis acidicola</name>
    <dbReference type="NCBI Taxonomy" id="2596893"/>
    <lineage>
        <taxon>Bacteria</taxon>
        <taxon>Bacillati</taxon>
        <taxon>Actinomycetota</taxon>
        <taxon>Actinomycetes</taxon>
        <taxon>Pseudonocardiales</taxon>
        <taxon>Pseudonocardiaceae</taxon>
        <taxon>Amycolatopsis</taxon>
    </lineage>
</organism>
<evidence type="ECO:0000313" key="4">
    <source>
        <dbReference type="Proteomes" id="UP000319769"/>
    </source>
</evidence>
<name>A0A5N0V2C2_9PSEU</name>
<dbReference type="InterPro" id="IPR051678">
    <property type="entry name" value="AGP_Transferase"/>
</dbReference>
<proteinExistence type="predicted"/>
<protein>
    <submittedName>
        <fullName evidence="3">Phosphotransferase family protein</fullName>
    </submittedName>
</protein>
<reference evidence="3" key="1">
    <citation type="submission" date="2019-09" db="EMBL/GenBank/DDBJ databases">
        <authorList>
            <person name="Teo W.F.A."/>
            <person name="Duangmal K."/>
        </authorList>
    </citation>
    <scope>NUCLEOTIDE SEQUENCE [LARGE SCALE GENOMIC DNA]</scope>
    <source>
        <strain evidence="3">K81G1</strain>
    </source>
</reference>
<gene>
    <name evidence="3" type="ORF">FPZ12_016915</name>
</gene>
<dbReference type="AlphaFoldDB" id="A0A5N0V2C2"/>
<dbReference type="InterPro" id="IPR002575">
    <property type="entry name" value="Aminoglycoside_PTrfase"/>
</dbReference>
<sequence>MPEQPPSVVARLLTAVAGELDELGRTAAGTADLGTRLGHARELLSWARDQLPGDTPVTAPAEPETARDPTPAEITAYLRGRRPDSADEAHRVRMIRGGFSKRTILVSATLDGVGREVVLRQVPAGRKARSLAPEFAVVRALHEAGIPVPEPLWIEPEANALGGAFFVTARASGENFGDVWGGSGVSKEICAEIARIYARIHLADVHGVETPVSPRSTPDELRQTLDWQSSTLRKREITIEPPLASLFSWLRENIPANPGTASLLHGDAAFSNLLIEDGHVSAILDWEMAHFGDPAEELAYLRPSIEPVLPWEDFLDEYEQAGGRRPDNASLRFFEVWSHVWRHIGCLWLSQNFVSTGRYAAAVAAFVHGPRFLQQALRSAFPDS</sequence>
<dbReference type="InterPro" id="IPR041726">
    <property type="entry name" value="ACAD10_11_N"/>
</dbReference>
<evidence type="ECO:0000313" key="3">
    <source>
        <dbReference type="EMBL" id="KAA9160516.1"/>
    </source>
</evidence>
<dbReference type="Pfam" id="PF01636">
    <property type="entry name" value="APH"/>
    <property type="match status" value="1"/>
</dbReference>
<dbReference type="EMBL" id="VMNW02000021">
    <property type="protein sequence ID" value="KAA9160516.1"/>
    <property type="molecule type" value="Genomic_DNA"/>
</dbReference>
<dbReference type="Gene3D" id="3.90.1200.10">
    <property type="match status" value="1"/>
</dbReference>
<dbReference type="Gene3D" id="3.30.200.20">
    <property type="entry name" value="Phosphorylase Kinase, domain 1"/>
    <property type="match status" value="1"/>
</dbReference>
<accession>A0A5N0V2C2</accession>
<evidence type="ECO:0000256" key="1">
    <source>
        <dbReference type="SAM" id="MobiDB-lite"/>
    </source>
</evidence>
<keyword evidence="4" id="KW-1185">Reference proteome</keyword>
<evidence type="ECO:0000259" key="2">
    <source>
        <dbReference type="Pfam" id="PF01636"/>
    </source>
</evidence>